<reference evidence="2 3" key="1">
    <citation type="submission" date="2016-02" db="EMBL/GenBank/DDBJ databases">
        <title>Genome analysis of coral dinoflagellate symbionts highlights evolutionary adaptations to a symbiotic lifestyle.</title>
        <authorList>
            <person name="Aranda M."/>
            <person name="Li Y."/>
            <person name="Liew Y.J."/>
            <person name="Baumgarten S."/>
            <person name="Simakov O."/>
            <person name="Wilson M."/>
            <person name="Piel J."/>
            <person name="Ashoor H."/>
            <person name="Bougouffa S."/>
            <person name="Bajic V.B."/>
            <person name="Ryu T."/>
            <person name="Ravasi T."/>
            <person name="Bayer T."/>
            <person name="Micklem G."/>
            <person name="Kim H."/>
            <person name="Bhak J."/>
            <person name="Lajeunesse T.C."/>
            <person name="Voolstra C.R."/>
        </authorList>
    </citation>
    <scope>NUCLEOTIDE SEQUENCE [LARGE SCALE GENOMIC DNA]</scope>
    <source>
        <strain evidence="2 3">CCMP2467</strain>
    </source>
</reference>
<dbReference type="EMBL" id="LSRX01001149">
    <property type="protein sequence ID" value="OLP83021.1"/>
    <property type="molecule type" value="Genomic_DNA"/>
</dbReference>
<organism evidence="2 3">
    <name type="scientific">Symbiodinium microadriaticum</name>
    <name type="common">Dinoflagellate</name>
    <name type="synonym">Zooxanthella microadriatica</name>
    <dbReference type="NCBI Taxonomy" id="2951"/>
    <lineage>
        <taxon>Eukaryota</taxon>
        <taxon>Sar</taxon>
        <taxon>Alveolata</taxon>
        <taxon>Dinophyceae</taxon>
        <taxon>Suessiales</taxon>
        <taxon>Symbiodiniaceae</taxon>
        <taxon>Symbiodinium</taxon>
    </lineage>
</organism>
<gene>
    <name evidence="2" type="ORF">AK812_SmicGene36281</name>
</gene>
<accession>A0A1Q9CJB8</accession>
<dbReference type="OrthoDB" id="443213at2759"/>
<dbReference type="AlphaFoldDB" id="A0A1Q9CJB8"/>
<keyword evidence="3" id="KW-1185">Reference proteome</keyword>
<evidence type="ECO:0000313" key="3">
    <source>
        <dbReference type="Proteomes" id="UP000186817"/>
    </source>
</evidence>
<feature type="region of interest" description="Disordered" evidence="1">
    <location>
        <begin position="35"/>
        <end position="109"/>
    </location>
</feature>
<sequence length="520" mass="58429">MFGTFDGEISVPTELREATQELDALKALLPSLPQSFAMDLEEPEGDQRPPKWPKPGPKGAPGGGKGKRQPQPRGARFGSSWKDNDWRNQGQQGQWEWEPRQPQWTSQQEETQAQQLSKLQAIISMLTTLVLRQEVQLSVCRQDTAYVVFIKTHGQDNLAQSLYAIGQKWHQLKQSSPEKLTAPMRSVLFQHFVETIKQKFQQMLATPSSRSHAQELGLISDNGNAIPALRWDTTSKTHVPDTRIEALQPVEIKALLDQLLILGSKEFVVTRFHGMRKLSEEYSSPTLGMFLEIGNRTSEAKEAWEILHKLNQSAAWMAGGCYLRHERMQLSALAKRLAADGPDHTSNMMLRRNVSDDFNCVVTAQSLLHKWQQQADNQVATKRRCLREVNEIHELPLTVRTAMEPTLPQRLVDAQRLCDTGPGKVAEGNVVGCGILKPTRRMAASQPPATPFPCCPLPLHCAAMPVFHLVFTLSGRAFRRALLTCPLVFMSCSRHGLWRPLAASLAPYVGRVFVRYSQRP</sequence>
<name>A0A1Q9CJB8_SYMMI</name>
<dbReference type="Proteomes" id="UP000186817">
    <property type="component" value="Unassembled WGS sequence"/>
</dbReference>
<protein>
    <submittedName>
        <fullName evidence="2">Uncharacterized protein</fullName>
    </submittedName>
</protein>
<comment type="caution">
    <text evidence="2">The sequence shown here is derived from an EMBL/GenBank/DDBJ whole genome shotgun (WGS) entry which is preliminary data.</text>
</comment>
<evidence type="ECO:0000313" key="2">
    <source>
        <dbReference type="EMBL" id="OLP83021.1"/>
    </source>
</evidence>
<evidence type="ECO:0000256" key="1">
    <source>
        <dbReference type="SAM" id="MobiDB-lite"/>
    </source>
</evidence>
<proteinExistence type="predicted"/>